<name>A0ABR2YRX2_9CHLO</name>
<dbReference type="Gene3D" id="3.80.10.10">
    <property type="entry name" value="Ribonuclease Inhibitor"/>
    <property type="match status" value="2"/>
</dbReference>
<dbReference type="SUPFAM" id="SSF52047">
    <property type="entry name" value="RNI-like"/>
    <property type="match status" value="1"/>
</dbReference>
<evidence type="ECO:0008006" key="4">
    <source>
        <dbReference type="Google" id="ProtNLM"/>
    </source>
</evidence>
<gene>
    <name evidence="2" type="ORF">WJX75_007657</name>
</gene>
<evidence type="ECO:0000313" key="3">
    <source>
        <dbReference type="Proteomes" id="UP001491310"/>
    </source>
</evidence>
<protein>
    <recommendedName>
        <fullName evidence="4">F-box domain-containing protein</fullName>
    </recommendedName>
</protein>
<sequence length="549" mass="60218">MCEVYDNLTGICIEHASFEGPLEDRHLTSDLPVINGLLTEDVFALVMEHCSVPQRAQLASVCKLWNGLVKRGWKSITLHDPNLAKQMTWLKKINQDTLKDLSIYGSRHPPGAMLLLQLDVLSCITRFSRLKSIELELDGQFLVSPSFLRQLSVLRMLETLKAGCTVTNIEEATDLSELAVLTSLKHLDLTFAQQPPLNLSAHLSALEKLTHLRLSGARSLRQQGGSISGALCSLFSQLLHLDLWVQTDLEVDLVAPMLTSAHLVFESLQSSVPALCPGLLTMDLVAPPLTAQHLMGITALKSLTMGYGHKVSAPALTAVKMCHSLAHLEVGSYRGPPLHSKSLVSLTIRGFEGFGFEPEEVLPLGSFPKLTSLTLSDALEARISRFVCLESLSSLKELVIHLEYTAASQPITTYQPADGDDVTQLLASMHVMPALQSVEIQAMRRNVVLEHVGRMHYKHLSLACTDLSIPPTEAAALAELKSLRLVFETGHPETLDMLAQLGASQQGFSAGDLYLCKELQESSDKLAKIEARLENIIGLLRQENKQENP</sequence>
<dbReference type="PANTHER" id="PTHR47186">
    <property type="entry name" value="LEUCINE-RICH REPEAT-CONTAINING PROTEIN 57"/>
    <property type="match status" value="1"/>
</dbReference>
<accession>A0ABR2YRX2</accession>
<evidence type="ECO:0000256" key="1">
    <source>
        <dbReference type="ARBA" id="ARBA00004430"/>
    </source>
</evidence>
<dbReference type="PANTHER" id="PTHR47186:SF61">
    <property type="entry name" value="LEUCINE-RICH REPEAT-CONTAINING PROTEIN 57-RELATED"/>
    <property type="match status" value="1"/>
</dbReference>
<reference evidence="2 3" key="1">
    <citation type="journal article" date="2024" name="Nat. Commun.">
        <title>Phylogenomics reveals the evolutionary origins of lichenization in chlorophyte algae.</title>
        <authorList>
            <person name="Puginier C."/>
            <person name="Libourel C."/>
            <person name="Otte J."/>
            <person name="Skaloud P."/>
            <person name="Haon M."/>
            <person name="Grisel S."/>
            <person name="Petersen M."/>
            <person name="Berrin J.G."/>
            <person name="Delaux P.M."/>
            <person name="Dal Grande F."/>
            <person name="Keller J."/>
        </authorList>
    </citation>
    <scope>NUCLEOTIDE SEQUENCE [LARGE SCALE GENOMIC DNA]</scope>
    <source>
        <strain evidence="2 3">SAG 216-7</strain>
    </source>
</reference>
<keyword evidence="3" id="KW-1185">Reference proteome</keyword>
<dbReference type="EMBL" id="JALJOT010000006">
    <property type="protein sequence ID" value="KAK9909804.1"/>
    <property type="molecule type" value="Genomic_DNA"/>
</dbReference>
<comment type="caution">
    <text evidence="2">The sequence shown here is derived from an EMBL/GenBank/DDBJ whole genome shotgun (WGS) entry which is preliminary data.</text>
</comment>
<dbReference type="InterPro" id="IPR032675">
    <property type="entry name" value="LRR_dom_sf"/>
</dbReference>
<comment type="subcellular location">
    <subcellularLocation>
        <location evidence="1">Cytoplasm</location>
        <location evidence="1">Cytoskeleton</location>
        <location evidence="1">Cilium axoneme</location>
    </subcellularLocation>
</comment>
<organism evidence="2 3">
    <name type="scientific">Coccomyxa subellipsoidea</name>
    <dbReference type="NCBI Taxonomy" id="248742"/>
    <lineage>
        <taxon>Eukaryota</taxon>
        <taxon>Viridiplantae</taxon>
        <taxon>Chlorophyta</taxon>
        <taxon>core chlorophytes</taxon>
        <taxon>Trebouxiophyceae</taxon>
        <taxon>Trebouxiophyceae incertae sedis</taxon>
        <taxon>Coccomyxaceae</taxon>
        <taxon>Coccomyxa</taxon>
    </lineage>
</organism>
<proteinExistence type="predicted"/>
<dbReference type="Proteomes" id="UP001491310">
    <property type="component" value="Unassembled WGS sequence"/>
</dbReference>
<evidence type="ECO:0000313" key="2">
    <source>
        <dbReference type="EMBL" id="KAK9909804.1"/>
    </source>
</evidence>